<comment type="subcellular location">
    <subcellularLocation>
        <location evidence="1">Nucleus</location>
    </subcellularLocation>
</comment>
<name>A0A811JTB0_9BILA</name>
<dbReference type="InterPro" id="IPR000232">
    <property type="entry name" value="HSF_DNA-bd"/>
</dbReference>
<dbReference type="InterPro" id="IPR036390">
    <property type="entry name" value="WH_DNA-bd_sf"/>
</dbReference>
<dbReference type="EMBL" id="CAJFDH010000001">
    <property type="protein sequence ID" value="CAD5206695.1"/>
    <property type="molecule type" value="Genomic_DNA"/>
</dbReference>
<feature type="domain" description="HSF-type DNA-binding" evidence="8">
    <location>
        <begin position="56"/>
        <end position="80"/>
    </location>
</feature>
<evidence type="ECO:0000256" key="3">
    <source>
        <dbReference type="ARBA" id="ARBA00023015"/>
    </source>
</evidence>
<comment type="caution">
    <text evidence="9">The sequence shown here is derived from an EMBL/GenBank/DDBJ whole genome shotgun (WGS) entry which is preliminary data.</text>
</comment>
<protein>
    <recommendedName>
        <fullName evidence="8">HSF-type DNA-binding domain-containing protein</fullName>
    </recommendedName>
</protein>
<dbReference type="SUPFAM" id="SSF46785">
    <property type="entry name" value="Winged helix' DNA-binding domain"/>
    <property type="match status" value="1"/>
</dbReference>
<accession>A0A811JTB0</accession>
<reference evidence="9" key="1">
    <citation type="submission" date="2020-09" db="EMBL/GenBank/DDBJ databases">
        <authorList>
            <person name="Kikuchi T."/>
        </authorList>
    </citation>
    <scope>NUCLEOTIDE SEQUENCE</scope>
    <source>
        <strain evidence="9">SH1</strain>
    </source>
</reference>
<evidence type="ECO:0000256" key="1">
    <source>
        <dbReference type="ARBA" id="ARBA00004123"/>
    </source>
</evidence>
<evidence type="ECO:0000256" key="4">
    <source>
        <dbReference type="ARBA" id="ARBA00023125"/>
    </source>
</evidence>
<evidence type="ECO:0000256" key="2">
    <source>
        <dbReference type="ARBA" id="ARBA00006403"/>
    </source>
</evidence>
<gene>
    <name evidence="9" type="ORF">BOKJ2_LOCUS1379</name>
</gene>
<keyword evidence="6" id="KW-0539">Nucleus</keyword>
<proteinExistence type="inferred from homology"/>
<evidence type="ECO:0000313" key="10">
    <source>
        <dbReference type="Proteomes" id="UP000614601"/>
    </source>
</evidence>
<dbReference type="InterPro" id="IPR036388">
    <property type="entry name" value="WH-like_DNA-bd_sf"/>
</dbReference>
<dbReference type="Proteomes" id="UP000783686">
    <property type="component" value="Unassembled WGS sequence"/>
</dbReference>
<dbReference type="SMART" id="SM00415">
    <property type="entry name" value="HSF"/>
    <property type="match status" value="1"/>
</dbReference>
<dbReference type="OrthoDB" id="60033at2759"/>
<evidence type="ECO:0000256" key="7">
    <source>
        <dbReference type="RuleBase" id="RU004020"/>
    </source>
</evidence>
<evidence type="ECO:0000313" key="9">
    <source>
        <dbReference type="EMBL" id="CAD5206695.1"/>
    </source>
</evidence>
<dbReference type="GO" id="GO:0003700">
    <property type="term" value="F:DNA-binding transcription factor activity"/>
    <property type="evidence" value="ECO:0007669"/>
    <property type="project" value="InterPro"/>
</dbReference>
<keyword evidence="5" id="KW-0804">Transcription</keyword>
<sequence>MDDLNVITERPQQLPHFLAKLWSILDDPQYENAICWDNSGESFHIVDSYLFKNAVLPRYFKHNNLNSFVRQLNLYGFRKIPIVGNACLLNENGDNLHFSHPFFIKGNFHLLQHIKRNAVKGTGNSKVKQEQAAEKRQVTVPEEDLVVLFSELKVMREKQSTMKNTIRQLTRDNILLWQKMAALENGQNKQQENVRQLVQFMMALVQPQKRLSSSQRIMQLDEMDERGRRNVSPKNGRTYSQSPVNALALQRGQMVRPALDFGILDAIQRELNENNFDIGSSLSMNAENALLEGLQLRQRAIEEGGPYLEDDILQNVDDEPRQLSTARSSLQRYRSNPEPGIKRSFKQCFPSYSNSVVLTPKKYAHEAVTEYDNPSTSQQVYEEIPQSVSDNAAFETYASPAGMNDQESYYYVDEQGNQCMPELDFDQISNDFLLDNEVVIPQIEGTDQPEEEEDGLRV</sequence>
<evidence type="ECO:0000256" key="5">
    <source>
        <dbReference type="ARBA" id="ARBA00023163"/>
    </source>
</evidence>
<comment type="similarity">
    <text evidence="2 7">Belongs to the HSF family.</text>
</comment>
<evidence type="ECO:0000256" key="6">
    <source>
        <dbReference type="ARBA" id="ARBA00023242"/>
    </source>
</evidence>
<dbReference type="EMBL" id="CAJFCW020000001">
    <property type="protein sequence ID" value="CAG9082807.1"/>
    <property type="molecule type" value="Genomic_DNA"/>
</dbReference>
<keyword evidence="3" id="KW-0805">Transcription regulation</keyword>
<dbReference type="AlphaFoldDB" id="A0A811JTB0"/>
<dbReference type="PRINTS" id="PR00056">
    <property type="entry name" value="HSFDOMAIN"/>
</dbReference>
<dbReference type="FunFam" id="1.10.10.10:FF:000027">
    <property type="entry name" value="Heat shock transcription factor 1"/>
    <property type="match status" value="1"/>
</dbReference>
<dbReference type="PANTHER" id="PTHR10015">
    <property type="entry name" value="HEAT SHOCK TRANSCRIPTION FACTOR"/>
    <property type="match status" value="1"/>
</dbReference>
<dbReference type="GO" id="GO:0043565">
    <property type="term" value="F:sequence-specific DNA binding"/>
    <property type="evidence" value="ECO:0007669"/>
    <property type="project" value="InterPro"/>
</dbReference>
<dbReference type="Gene3D" id="1.10.10.10">
    <property type="entry name" value="Winged helix-like DNA-binding domain superfamily/Winged helix DNA-binding domain"/>
    <property type="match status" value="1"/>
</dbReference>
<dbReference type="Proteomes" id="UP000614601">
    <property type="component" value="Unassembled WGS sequence"/>
</dbReference>
<dbReference type="Pfam" id="PF00447">
    <property type="entry name" value="HSF_DNA-bind"/>
    <property type="match status" value="1"/>
</dbReference>
<keyword evidence="4" id="KW-0238">DNA-binding</keyword>
<keyword evidence="10" id="KW-1185">Reference proteome</keyword>
<evidence type="ECO:0000259" key="8">
    <source>
        <dbReference type="PROSITE" id="PS00434"/>
    </source>
</evidence>
<dbReference type="PROSITE" id="PS00434">
    <property type="entry name" value="HSF_DOMAIN"/>
    <property type="match status" value="1"/>
</dbReference>
<dbReference type="GO" id="GO:0005634">
    <property type="term" value="C:nucleus"/>
    <property type="evidence" value="ECO:0007669"/>
    <property type="project" value="UniProtKB-SubCell"/>
</dbReference>
<organism evidence="9 10">
    <name type="scientific">Bursaphelenchus okinawaensis</name>
    <dbReference type="NCBI Taxonomy" id="465554"/>
    <lineage>
        <taxon>Eukaryota</taxon>
        <taxon>Metazoa</taxon>
        <taxon>Ecdysozoa</taxon>
        <taxon>Nematoda</taxon>
        <taxon>Chromadorea</taxon>
        <taxon>Rhabditida</taxon>
        <taxon>Tylenchina</taxon>
        <taxon>Tylenchomorpha</taxon>
        <taxon>Aphelenchoidea</taxon>
        <taxon>Aphelenchoididae</taxon>
        <taxon>Bursaphelenchus</taxon>
    </lineage>
</organism>
<dbReference type="PANTHER" id="PTHR10015:SF427">
    <property type="entry name" value="HEAT SHOCK FACTOR PROTEIN"/>
    <property type="match status" value="1"/>
</dbReference>